<gene>
    <name evidence="1" type="ORF">R3P38DRAFT_3289495</name>
</gene>
<evidence type="ECO:0000313" key="2">
    <source>
        <dbReference type="Proteomes" id="UP001362999"/>
    </source>
</evidence>
<protein>
    <submittedName>
        <fullName evidence="1">Uncharacterized protein</fullName>
    </submittedName>
</protein>
<name>A0AAV9ZUT4_9AGAR</name>
<dbReference type="AlphaFoldDB" id="A0AAV9ZUT4"/>
<dbReference type="EMBL" id="JAWWNJ010000109">
    <property type="protein sequence ID" value="KAK6992531.1"/>
    <property type="molecule type" value="Genomic_DNA"/>
</dbReference>
<sequence>MAPRSHKLVCPNLVRARISGDWSATKISDDIVLNDLVLSFVTALYESRSNVPCLSKLTAPSLNELHLELWYGSSRPGALLPAFQARSPIITKLMITGYRATEVPNYDITALFRRLRSWQNYKSTNAGPTLSKASSRPSCT</sequence>
<evidence type="ECO:0000313" key="1">
    <source>
        <dbReference type="EMBL" id="KAK6992531.1"/>
    </source>
</evidence>
<keyword evidence="2" id="KW-1185">Reference proteome</keyword>
<reference evidence="1 2" key="1">
    <citation type="journal article" date="2024" name="J Genomics">
        <title>Draft genome sequencing and assembly of Favolaschia claudopus CIRM-BRFM 2984 isolated from oak limbs.</title>
        <authorList>
            <person name="Navarro D."/>
            <person name="Drula E."/>
            <person name="Chaduli D."/>
            <person name="Cazenave R."/>
            <person name="Ahrendt S."/>
            <person name="Wang J."/>
            <person name="Lipzen A."/>
            <person name="Daum C."/>
            <person name="Barry K."/>
            <person name="Grigoriev I.V."/>
            <person name="Favel A."/>
            <person name="Rosso M.N."/>
            <person name="Martin F."/>
        </authorList>
    </citation>
    <scope>NUCLEOTIDE SEQUENCE [LARGE SCALE GENOMIC DNA]</scope>
    <source>
        <strain evidence="1 2">CIRM-BRFM 2984</strain>
    </source>
</reference>
<comment type="caution">
    <text evidence="1">The sequence shown here is derived from an EMBL/GenBank/DDBJ whole genome shotgun (WGS) entry which is preliminary data.</text>
</comment>
<accession>A0AAV9ZUT4</accession>
<organism evidence="1 2">
    <name type="scientific">Favolaschia claudopus</name>
    <dbReference type="NCBI Taxonomy" id="2862362"/>
    <lineage>
        <taxon>Eukaryota</taxon>
        <taxon>Fungi</taxon>
        <taxon>Dikarya</taxon>
        <taxon>Basidiomycota</taxon>
        <taxon>Agaricomycotina</taxon>
        <taxon>Agaricomycetes</taxon>
        <taxon>Agaricomycetidae</taxon>
        <taxon>Agaricales</taxon>
        <taxon>Marasmiineae</taxon>
        <taxon>Mycenaceae</taxon>
        <taxon>Favolaschia</taxon>
    </lineage>
</organism>
<dbReference type="Proteomes" id="UP001362999">
    <property type="component" value="Unassembled WGS sequence"/>
</dbReference>
<proteinExistence type="predicted"/>